<evidence type="ECO:0000313" key="3">
    <source>
        <dbReference type="EMBL" id="QDT91665.1"/>
    </source>
</evidence>
<evidence type="ECO:0000313" key="4">
    <source>
        <dbReference type="Proteomes" id="UP000316855"/>
    </source>
</evidence>
<feature type="region of interest" description="Disordered" evidence="1">
    <location>
        <begin position="103"/>
        <end position="126"/>
    </location>
</feature>
<dbReference type="EMBL" id="CP036343">
    <property type="protein sequence ID" value="QDT91665.1"/>
    <property type="molecule type" value="Genomic_DNA"/>
</dbReference>
<dbReference type="PROSITE" id="PS50914">
    <property type="entry name" value="BON"/>
    <property type="match status" value="1"/>
</dbReference>
<evidence type="ECO:0000256" key="1">
    <source>
        <dbReference type="SAM" id="MobiDB-lite"/>
    </source>
</evidence>
<feature type="compositionally biased region" description="Basic and acidic residues" evidence="1">
    <location>
        <begin position="109"/>
        <end position="118"/>
    </location>
</feature>
<proteinExistence type="predicted"/>
<name>A0A517VF70_9PLAN</name>
<accession>A0A517VF70</accession>
<feature type="domain" description="BON" evidence="2">
    <location>
        <begin position="15"/>
        <end position="83"/>
    </location>
</feature>
<organism evidence="3 4">
    <name type="scientific">Gimesia algae</name>
    <dbReference type="NCBI Taxonomy" id="2527971"/>
    <lineage>
        <taxon>Bacteria</taxon>
        <taxon>Pseudomonadati</taxon>
        <taxon>Planctomycetota</taxon>
        <taxon>Planctomycetia</taxon>
        <taxon>Planctomycetales</taxon>
        <taxon>Planctomycetaceae</taxon>
        <taxon>Gimesia</taxon>
    </lineage>
</organism>
<protein>
    <submittedName>
        <fullName evidence="3">BON domain protein</fullName>
    </submittedName>
</protein>
<dbReference type="Pfam" id="PF04972">
    <property type="entry name" value="BON"/>
    <property type="match status" value="1"/>
</dbReference>
<sequence length="126" mass="14495">MKLQNKTRIQFNSSPDRQLKLRIRRILHSAGYAALNAIRIEVHHGEVYLEGIVTSYFMKQMAQVRILSLNEVRKIHNFLIVETAGPQSEIKLITDQAKAIQHHSQPVPRIDRSNRPESVDVCSENI</sequence>
<dbReference type="KEGG" id="gax:Pan161_33270"/>
<dbReference type="AlphaFoldDB" id="A0A517VF70"/>
<dbReference type="Gene3D" id="3.30.1340.30">
    <property type="match status" value="1"/>
</dbReference>
<dbReference type="RefSeq" id="WP_197995333.1">
    <property type="nucleotide sequence ID" value="NZ_CP036343.1"/>
</dbReference>
<dbReference type="InterPro" id="IPR007055">
    <property type="entry name" value="BON_dom"/>
</dbReference>
<reference evidence="3 4" key="1">
    <citation type="submission" date="2019-02" db="EMBL/GenBank/DDBJ databases">
        <title>Deep-cultivation of Planctomycetes and their phenomic and genomic characterization uncovers novel biology.</title>
        <authorList>
            <person name="Wiegand S."/>
            <person name="Jogler M."/>
            <person name="Boedeker C."/>
            <person name="Pinto D."/>
            <person name="Vollmers J."/>
            <person name="Rivas-Marin E."/>
            <person name="Kohn T."/>
            <person name="Peeters S.H."/>
            <person name="Heuer A."/>
            <person name="Rast P."/>
            <person name="Oberbeckmann S."/>
            <person name="Bunk B."/>
            <person name="Jeske O."/>
            <person name="Meyerdierks A."/>
            <person name="Storesund J.E."/>
            <person name="Kallscheuer N."/>
            <person name="Luecker S."/>
            <person name="Lage O.M."/>
            <person name="Pohl T."/>
            <person name="Merkel B.J."/>
            <person name="Hornburger P."/>
            <person name="Mueller R.-W."/>
            <person name="Bruemmer F."/>
            <person name="Labrenz M."/>
            <person name="Spormann A.M."/>
            <person name="Op den Camp H."/>
            <person name="Overmann J."/>
            <person name="Amann R."/>
            <person name="Jetten M.S.M."/>
            <person name="Mascher T."/>
            <person name="Medema M.H."/>
            <person name="Devos D.P."/>
            <person name="Kaster A.-K."/>
            <person name="Ovreas L."/>
            <person name="Rohde M."/>
            <person name="Galperin M.Y."/>
            <person name="Jogler C."/>
        </authorList>
    </citation>
    <scope>NUCLEOTIDE SEQUENCE [LARGE SCALE GENOMIC DNA]</scope>
    <source>
        <strain evidence="3 4">Pan161</strain>
    </source>
</reference>
<dbReference type="Proteomes" id="UP000316855">
    <property type="component" value="Chromosome"/>
</dbReference>
<keyword evidence="4" id="KW-1185">Reference proteome</keyword>
<evidence type="ECO:0000259" key="2">
    <source>
        <dbReference type="PROSITE" id="PS50914"/>
    </source>
</evidence>
<gene>
    <name evidence="3" type="ORF">Pan161_33270</name>
</gene>